<organism evidence="1 2">
    <name type="scientific">Anopheles maculatus</name>
    <dbReference type="NCBI Taxonomy" id="74869"/>
    <lineage>
        <taxon>Eukaryota</taxon>
        <taxon>Metazoa</taxon>
        <taxon>Ecdysozoa</taxon>
        <taxon>Arthropoda</taxon>
        <taxon>Hexapoda</taxon>
        <taxon>Insecta</taxon>
        <taxon>Pterygota</taxon>
        <taxon>Neoptera</taxon>
        <taxon>Endopterygota</taxon>
        <taxon>Diptera</taxon>
        <taxon>Nematocera</taxon>
        <taxon>Culicoidea</taxon>
        <taxon>Culicidae</taxon>
        <taxon>Anophelinae</taxon>
        <taxon>Anopheles</taxon>
        <taxon>Anopheles maculatus group</taxon>
    </lineage>
</organism>
<reference evidence="2" key="1">
    <citation type="submission" date="2013-09" db="EMBL/GenBank/DDBJ databases">
        <title>The Genome Sequence of Anopheles maculatus species B.</title>
        <authorList>
            <consortium name="The Broad Institute Genomics Platform"/>
            <person name="Neafsey D.E."/>
            <person name="Besansky N."/>
            <person name="Howell P."/>
            <person name="Walton C."/>
            <person name="Young S.K."/>
            <person name="Zeng Q."/>
            <person name="Gargeya S."/>
            <person name="Fitzgerald M."/>
            <person name="Haas B."/>
            <person name="Abouelleil A."/>
            <person name="Allen A.W."/>
            <person name="Alvarado L."/>
            <person name="Arachchi H.M."/>
            <person name="Berlin A.M."/>
            <person name="Chapman S.B."/>
            <person name="Gainer-Dewar J."/>
            <person name="Goldberg J."/>
            <person name="Griggs A."/>
            <person name="Gujja S."/>
            <person name="Hansen M."/>
            <person name="Howarth C."/>
            <person name="Imamovic A."/>
            <person name="Ireland A."/>
            <person name="Larimer J."/>
            <person name="McCowan C."/>
            <person name="Murphy C."/>
            <person name="Pearson M."/>
            <person name="Poon T.W."/>
            <person name="Priest M."/>
            <person name="Roberts A."/>
            <person name="Saif S."/>
            <person name="Shea T."/>
            <person name="Sisk P."/>
            <person name="Sykes S."/>
            <person name="Wortman J."/>
            <person name="Nusbaum C."/>
            <person name="Birren B."/>
        </authorList>
    </citation>
    <scope>NUCLEOTIDE SEQUENCE [LARGE SCALE GENOMIC DNA]</scope>
    <source>
        <strain evidence="2">maculatus3</strain>
    </source>
</reference>
<reference evidence="1" key="2">
    <citation type="submission" date="2020-05" db="UniProtKB">
        <authorList>
            <consortium name="EnsemblMetazoa"/>
        </authorList>
    </citation>
    <scope>IDENTIFICATION</scope>
    <source>
        <strain evidence="1">maculatus3</strain>
    </source>
</reference>
<dbReference type="VEuPathDB" id="VectorBase:AMAM018885"/>
<proteinExistence type="predicted"/>
<sequence>MSAGSDLADSESRRVFPRVTMSRPSAYERHRRNYRISFHNRCKTDRVVCVAGGQVYEVDEEYEGEAFDIQCPPERSAPRRRFSIRRLIRPLTRALGATVRGFSIVFSLCIPKMWMPADACALIPLPLRTPPIAAAPV</sequence>
<dbReference type="EnsemblMetazoa" id="AMAM018885-RA">
    <property type="protein sequence ID" value="AMAM018885-PA"/>
    <property type="gene ID" value="AMAM018885"/>
</dbReference>
<name>A0A182T3H9_9DIPT</name>
<dbReference type="Proteomes" id="UP000075901">
    <property type="component" value="Unassembled WGS sequence"/>
</dbReference>
<accession>A0A182T3H9</accession>
<keyword evidence="2" id="KW-1185">Reference proteome</keyword>
<evidence type="ECO:0000313" key="1">
    <source>
        <dbReference type="EnsemblMetazoa" id="AMAM018885-PA"/>
    </source>
</evidence>
<dbReference type="AlphaFoldDB" id="A0A182T3H9"/>
<protein>
    <submittedName>
        <fullName evidence="1">Uncharacterized protein</fullName>
    </submittedName>
</protein>
<evidence type="ECO:0000313" key="2">
    <source>
        <dbReference type="Proteomes" id="UP000075901"/>
    </source>
</evidence>